<evidence type="ECO:0000256" key="1">
    <source>
        <dbReference type="ARBA" id="ARBA00001917"/>
    </source>
</evidence>
<evidence type="ECO:0000259" key="7">
    <source>
        <dbReference type="Pfam" id="PF00881"/>
    </source>
</evidence>
<evidence type="ECO:0000256" key="4">
    <source>
        <dbReference type="ARBA" id="ARBA00022643"/>
    </source>
</evidence>
<dbReference type="STRING" id="1121895.GCA_000378485_03084"/>
<dbReference type="InterPro" id="IPR000415">
    <property type="entry name" value="Nitroreductase-like"/>
</dbReference>
<dbReference type="InterPro" id="IPR029479">
    <property type="entry name" value="Nitroreductase"/>
</dbReference>
<protein>
    <submittedName>
        <fullName evidence="8">Nitroreductase</fullName>
    </submittedName>
</protein>
<organism evidence="8 9">
    <name type="scientific">Flavobacterium rivuli WB 3.3-2 = DSM 21788</name>
    <dbReference type="NCBI Taxonomy" id="1121895"/>
    <lineage>
        <taxon>Bacteria</taxon>
        <taxon>Pseudomonadati</taxon>
        <taxon>Bacteroidota</taxon>
        <taxon>Flavobacteriia</taxon>
        <taxon>Flavobacteriales</taxon>
        <taxon>Flavobacteriaceae</taxon>
        <taxon>Flavobacterium</taxon>
    </lineage>
</organism>
<dbReference type="OrthoDB" id="9809288at2"/>
<comment type="similarity">
    <text evidence="2">Belongs to the nitroreductase family.</text>
</comment>
<dbReference type="SUPFAM" id="SSF55469">
    <property type="entry name" value="FMN-dependent nitroreductase-like"/>
    <property type="match status" value="1"/>
</dbReference>
<keyword evidence="6" id="KW-0560">Oxidoreductase</keyword>
<dbReference type="PANTHER" id="PTHR43673">
    <property type="entry name" value="NAD(P)H NITROREDUCTASE YDGI-RELATED"/>
    <property type="match status" value="1"/>
</dbReference>
<gene>
    <name evidence="8" type="ORF">Q765_09900</name>
</gene>
<keyword evidence="5" id="KW-0521">NADP</keyword>
<evidence type="ECO:0000256" key="6">
    <source>
        <dbReference type="ARBA" id="ARBA00023002"/>
    </source>
</evidence>
<evidence type="ECO:0000256" key="3">
    <source>
        <dbReference type="ARBA" id="ARBA00022630"/>
    </source>
</evidence>
<sequence>MTNYIDSLNWRYAVKKYDTTKKVSAEDLEFLKEAVRLSVSSVGLQPYKIFVVETQAVKEQLAEAAGGNNKNIFADASHLFIFANEVNVGAAHVDTYVNNISAQRGVAKEAVSGLSDYINGFLAGLTDEQKNVWTAKQAYIALSTLINTAAILKIDATPMEGFDAAKINEILILEEKGLNAAVIAAIGYRHDEDAVQHAKKVRKPNNELFITL</sequence>
<dbReference type="Proteomes" id="UP000030152">
    <property type="component" value="Unassembled WGS sequence"/>
</dbReference>
<keyword evidence="9" id="KW-1185">Reference proteome</keyword>
<accession>A0A0A2M2P0</accession>
<evidence type="ECO:0000313" key="8">
    <source>
        <dbReference type="EMBL" id="KGO86534.1"/>
    </source>
</evidence>
<evidence type="ECO:0000256" key="5">
    <source>
        <dbReference type="ARBA" id="ARBA00022857"/>
    </source>
</evidence>
<evidence type="ECO:0000313" key="9">
    <source>
        <dbReference type="Proteomes" id="UP000030152"/>
    </source>
</evidence>
<dbReference type="RefSeq" id="WP_020214250.1">
    <property type="nucleotide sequence ID" value="NZ_JRLX01000009.1"/>
</dbReference>
<dbReference type="Pfam" id="PF00881">
    <property type="entry name" value="Nitroreductase"/>
    <property type="match status" value="1"/>
</dbReference>
<dbReference type="Gene3D" id="3.40.109.10">
    <property type="entry name" value="NADH Oxidase"/>
    <property type="match status" value="1"/>
</dbReference>
<feature type="domain" description="Nitroreductase" evidence="7">
    <location>
        <begin position="9"/>
        <end position="188"/>
    </location>
</feature>
<keyword evidence="3" id="KW-0285">Flavoprotein</keyword>
<dbReference type="EMBL" id="JRLX01000009">
    <property type="protein sequence ID" value="KGO86534.1"/>
    <property type="molecule type" value="Genomic_DNA"/>
</dbReference>
<reference evidence="8 9" key="1">
    <citation type="submission" date="2013-09" db="EMBL/GenBank/DDBJ databases">
        <authorList>
            <person name="Zeng Z."/>
            <person name="Chen C."/>
        </authorList>
    </citation>
    <scope>NUCLEOTIDE SEQUENCE [LARGE SCALE GENOMIC DNA]</scope>
    <source>
        <strain evidence="8 9">WB 3.3-2</strain>
    </source>
</reference>
<comment type="cofactor">
    <cofactor evidence="1">
        <name>FMN</name>
        <dbReference type="ChEBI" id="CHEBI:58210"/>
    </cofactor>
</comment>
<dbReference type="PANTHER" id="PTHR43673:SF2">
    <property type="entry name" value="NITROREDUCTASE"/>
    <property type="match status" value="1"/>
</dbReference>
<evidence type="ECO:0000256" key="2">
    <source>
        <dbReference type="ARBA" id="ARBA00007118"/>
    </source>
</evidence>
<name>A0A0A2M2P0_9FLAO</name>
<keyword evidence="4" id="KW-0288">FMN</keyword>
<comment type="caution">
    <text evidence="8">The sequence shown here is derived from an EMBL/GenBank/DDBJ whole genome shotgun (WGS) entry which is preliminary data.</text>
</comment>
<dbReference type="InterPro" id="IPR033878">
    <property type="entry name" value="NfsB-like"/>
</dbReference>
<dbReference type="CDD" id="cd02149">
    <property type="entry name" value="NfsB-like"/>
    <property type="match status" value="1"/>
</dbReference>
<proteinExistence type="inferred from homology"/>
<dbReference type="AlphaFoldDB" id="A0A0A2M2P0"/>
<dbReference type="GO" id="GO:0016491">
    <property type="term" value="F:oxidoreductase activity"/>
    <property type="evidence" value="ECO:0007669"/>
    <property type="project" value="UniProtKB-KW"/>
</dbReference>
<dbReference type="eggNOG" id="COG0778">
    <property type="taxonomic scope" value="Bacteria"/>
</dbReference>